<feature type="compositionally biased region" description="Basic and acidic residues" evidence="10">
    <location>
        <begin position="1"/>
        <end position="12"/>
    </location>
</feature>
<dbReference type="GO" id="GO:0005576">
    <property type="term" value="C:extracellular region"/>
    <property type="evidence" value="ECO:0007669"/>
    <property type="project" value="UniProtKB-SubCell"/>
</dbReference>
<dbReference type="GO" id="GO:0005179">
    <property type="term" value="F:hormone activity"/>
    <property type="evidence" value="ECO:0007669"/>
    <property type="project" value="UniProtKB-KW"/>
</dbReference>
<name>A0A4U5U8H6_COLLU</name>
<evidence type="ECO:0000256" key="7">
    <source>
        <dbReference type="ARBA" id="ARBA00022702"/>
    </source>
</evidence>
<dbReference type="PANTHER" id="PTHR10541:SF2">
    <property type="entry name" value="PARATHYROID HORMONE"/>
    <property type="match status" value="1"/>
</dbReference>
<evidence type="ECO:0000256" key="3">
    <source>
        <dbReference type="ARBA" id="ARBA00011605"/>
    </source>
</evidence>
<evidence type="ECO:0000256" key="4">
    <source>
        <dbReference type="ARBA" id="ARBA00022135"/>
    </source>
</evidence>
<evidence type="ECO:0000313" key="12">
    <source>
        <dbReference type="Proteomes" id="UP000298787"/>
    </source>
</evidence>
<evidence type="ECO:0000256" key="2">
    <source>
        <dbReference type="ARBA" id="ARBA00006307"/>
    </source>
</evidence>
<dbReference type="AlphaFoldDB" id="A0A4U5U8H6"/>
<dbReference type="PANTHER" id="PTHR10541">
    <property type="entry name" value="PARATHYROID HORMONE"/>
    <property type="match status" value="1"/>
</dbReference>
<dbReference type="SMART" id="SM00087">
    <property type="entry name" value="PTH"/>
    <property type="match status" value="1"/>
</dbReference>
<accession>A0A4U5U8H6</accession>
<feature type="region of interest" description="Disordered" evidence="10">
    <location>
        <begin position="1"/>
        <end position="26"/>
    </location>
</feature>
<reference evidence="11 12" key="1">
    <citation type="submission" date="2019-01" db="EMBL/GenBank/DDBJ databases">
        <title>Genome Assembly of Collichthys lucidus.</title>
        <authorList>
            <person name="Cai M."/>
            <person name="Xiao S."/>
        </authorList>
    </citation>
    <scope>NUCLEOTIDE SEQUENCE [LARGE SCALE GENOMIC DNA]</scope>
    <source>
        <strain evidence="11">JT15FE1705JMU</strain>
        <tissue evidence="11">Muscle</tissue>
    </source>
</reference>
<dbReference type="InterPro" id="IPR001415">
    <property type="entry name" value="PTH/PTH-rel"/>
</dbReference>
<organism evidence="11 12">
    <name type="scientific">Collichthys lucidus</name>
    <name type="common">Big head croaker</name>
    <name type="synonym">Sciaena lucida</name>
    <dbReference type="NCBI Taxonomy" id="240159"/>
    <lineage>
        <taxon>Eukaryota</taxon>
        <taxon>Metazoa</taxon>
        <taxon>Chordata</taxon>
        <taxon>Craniata</taxon>
        <taxon>Vertebrata</taxon>
        <taxon>Euteleostomi</taxon>
        <taxon>Actinopterygii</taxon>
        <taxon>Neopterygii</taxon>
        <taxon>Teleostei</taxon>
        <taxon>Neoteleostei</taxon>
        <taxon>Acanthomorphata</taxon>
        <taxon>Eupercaria</taxon>
        <taxon>Sciaenidae</taxon>
        <taxon>Collichthys</taxon>
    </lineage>
</organism>
<evidence type="ECO:0000313" key="11">
    <source>
        <dbReference type="EMBL" id="TKS70180.1"/>
    </source>
</evidence>
<evidence type="ECO:0000256" key="9">
    <source>
        <dbReference type="ARBA" id="ARBA00093407"/>
    </source>
</evidence>
<comment type="subcellular location">
    <subcellularLocation>
        <location evidence="1">Secreted</location>
    </subcellularLocation>
</comment>
<gene>
    <name evidence="11" type="ORF">D9C73_004247</name>
</gene>
<comment type="similarity">
    <text evidence="2">Belongs to the parathyroid hormone family.</text>
</comment>
<evidence type="ECO:0000256" key="5">
    <source>
        <dbReference type="ARBA" id="ARBA00022525"/>
    </source>
</evidence>
<comment type="subunit">
    <text evidence="3">Interacts with PTH1R (via N-terminal extracellular domain).</text>
</comment>
<dbReference type="InterPro" id="IPR003625">
    <property type="entry name" value="PTH"/>
</dbReference>
<dbReference type="Proteomes" id="UP000298787">
    <property type="component" value="Chromosome 4"/>
</dbReference>
<keyword evidence="6" id="KW-0165">Cleavage on pair of basic residues</keyword>
<keyword evidence="7" id="KW-0372">Hormone</keyword>
<keyword evidence="5" id="KW-0964">Secreted</keyword>
<dbReference type="EMBL" id="CM014081">
    <property type="protein sequence ID" value="TKS70180.1"/>
    <property type="molecule type" value="Genomic_DNA"/>
</dbReference>
<comment type="function">
    <text evidence="9">Parathyroid hormone elevates calcium level by dissolving the salts in bone and preventing their renal excretion. Acts by binding to its receptor, PTH1R, activating G protein-coupled receptor signaling. Stimulates [1-14C]-2-deoxy-D-glucose (2DG) transport and glycogen synthesis in osteoblastic cells.</text>
</comment>
<evidence type="ECO:0000256" key="8">
    <source>
        <dbReference type="ARBA" id="ARBA00022729"/>
    </source>
</evidence>
<evidence type="ECO:0000256" key="10">
    <source>
        <dbReference type="SAM" id="MobiDB-lite"/>
    </source>
</evidence>
<keyword evidence="12" id="KW-1185">Reference proteome</keyword>
<evidence type="ECO:0000256" key="1">
    <source>
        <dbReference type="ARBA" id="ARBA00004613"/>
    </source>
</evidence>
<protein>
    <recommendedName>
        <fullName evidence="4">Parathyroid hormone</fullName>
    </recommendedName>
</protein>
<dbReference type="STRING" id="240159.A0A4U5U8H6"/>
<proteinExistence type="inferred from homology"/>
<sequence>MDGWLKEGRVNEEDNNNNNNNKNNNKETLKLMTETEELEKSRNTTCGQHVISVPHQASTGSSSTQDTSIFSNSDQCATSAAFIAHSRKRKRTISEVQLMHNVREHKQVGERQDWLQGKLKDIIVASAKPEHGQSGNLKNLFPNDVLGINMWKS</sequence>
<keyword evidence="8" id="KW-0732">Signal</keyword>
<dbReference type="GO" id="GO:0006874">
    <property type="term" value="P:intracellular calcium ion homeostasis"/>
    <property type="evidence" value="ECO:0007669"/>
    <property type="project" value="InterPro"/>
</dbReference>
<evidence type="ECO:0000256" key="6">
    <source>
        <dbReference type="ARBA" id="ARBA00022685"/>
    </source>
</evidence>